<reference evidence="2 3" key="1">
    <citation type="submission" date="2019-07" db="EMBL/GenBank/DDBJ databases">
        <title>New species of Amycolatopsis and Streptomyces.</title>
        <authorList>
            <person name="Duangmal K."/>
            <person name="Teo W.F.A."/>
            <person name="Lipun K."/>
        </authorList>
    </citation>
    <scope>NUCLEOTIDE SEQUENCE [LARGE SCALE GENOMIC DNA]</scope>
    <source>
        <strain evidence="2 3">TISTR 2346</strain>
    </source>
</reference>
<sequence>MPTNSSRLRRAAAVLAANMVTASPAAASGTYSGRAYAMGGSVRRSLSRVLSVLILAGSAILVPAHSAAATDFCVEPLCGDVDNRSGGHQIMVAGCWPNNESYIYKDALGCDRTVEVPNGRDGDEWYWDIDGFRAYKGCVTSWKKNGVTQTPVNRKGASVSVWIKISNDVNVVITGITCG</sequence>
<proteinExistence type="predicted"/>
<feature type="signal peptide" evidence="1">
    <location>
        <begin position="1"/>
        <end position="27"/>
    </location>
</feature>
<dbReference type="Proteomes" id="UP000326979">
    <property type="component" value="Unassembled WGS sequence"/>
</dbReference>
<keyword evidence="1" id="KW-0732">Signal</keyword>
<gene>
    <name evidence="2" type="ORF">FNH04_28155</name>
</gene>
<evidence type="ECO:0008006" key="4">
    <source>
        <dbReference type="Google" id="ProtNLM"/>
    </source>
</evidence>
<dbReference type="RefSeq" id="WP_152788594.1">
    <property type="nucleotide sequence ID" value="NZ_BAABEQ010000154.1"/>
</dbReference>
<organism evidence="2 3">
    <name type="scientific">Streptomyces phyllanthi</name>
    <dbReference type="NCBI Taxonomy" id="1803180"/>
    <lineage>
        <taxon>Bacteria</taxon>
        <taxon>Bacillati</taxon>
        <taxon>Actinomycetota</taxon>
        <taxon>Actinomycetes</taxon>
        <taxon>Kitasatosporales</taxon>
        <taxon>Streptomycetaceae</taxon>
        <taxon>Streptomyces</taxon>
    </lineage>
</organism>
<comment type="caution">
    <text evidence="2">The sequence shown here is derived from an EMBL/GenBank/DDBJ whole genome shotgun (WGS) entry which is preliminary data.</text>
</comment>
<keyword evidence="3" id="KW-1185">Reference proteome</keyword>
<dbReference type="OrthoDB" id="4194062at2"/>
<accession>A0A5N8W822</accession>
<dbReference type="EMBL" id="VJZE01000243">
    <property type="protein sequence ID" value="MPY43633.1"/>
    <property type="molecule type" value="Genomic_DNA"/>
</dbReference>
<dbReference type="AlphaFoldDB" id="A0A5N8W822"/>
<protein>
    <recommendedName>
        <fullName evidence="4">Peptidase inhibitor family I36 protein</fullName>
    </recommendedName>
</protein>
<name>A0A5N8W822_9ACTN</name>
<evidence type="ECO:0000256" key="1">
    <source>
        <dbReference type="SAM" id="SignalP"/>
    </source>
</evidence>
<evidence type="ECO:0000313" key="3">
    <source>
        <dbReference type="Proteomes" id="UP000326979"/>
    </source>
</evidence>
<evidence type="ECO:0000313" key="2">
    <source>
        <dbReference type="EMBL" id="MPY43633.1"/>
    </source>
</evidence>
<feature type="chain" id="PRO_5024811778" description="Peptidase inhibitor family I36 protein" evidence="1">
    <location>
        <begin position="28"/>
        <end position="179"/>
    </location>
</feature>